<dbReference type="RefSeq" id="WP_093966711.1">
    <property type="nucleotide sequence ID" value="NZ_FXYE01000001.1"/>
</dbReference>
<dbReference type="InterPro" id="IPR052535">
    <property type="entry name" value="Bacilysin_H2HPP_isomerase"/>
</dbReference>
<dbReference type="InterPro" id="IPR013096">
    <property type="entry name" value="Cupin_2"/>
</dbReference>
<dbReference type="AlphaFoldDB" id="A0A238JZB4"/>
<dbReference type="PANTHER" id="PTHR40112:SF1">
    <property type="entry name" value="H2HPP ISOMERASE"/>
    <property type="match status" value="1"/>
</dbReference>
<proteinExistence type="predicted"/>
<dbReference type="Gene3D" id="2.60.120.10">
    <property type="entry name" value="Jelly Rolls"/>
    <property type="match status" value="1"/>
</dbReference>
<protein>
    <submittedName>
        <fullName evidence="2">Cupin domain protein</fullName>
    </submittedName>
</protein>
<organism evidence="2 3">
    <name type="scientific">Actibacterium lipolyticum</name>
    <dbReference type="NCBI Taxonomy" id="1524263"/>
    <lineage>
        <taxon>Bacteria</taxon>
        <taxon>Pseudomonadati</taxon>
        <taxon>Pseudomonadota</taxon>
        <taxon>Alphaproteobacteria</taxon>
        <taxon>Rhodobacterales</taxon>
        <taxon>Roseobacteraceae</taxon>
        <taxon>Actibacterium</taxon>
    </lineage>
</organism>
<evidence type="ECO:0000313" key="2">
    <source>
        <dbReference type="EMBL" id="SMX35046.1"/>
    </source>
</evidence>
<accession>A0A238JZB4</accession>
<dbReference type="OrthoDB" id="882143at2"/>
<dbReference type="PANTHER" id="PTHR40112">
    <property type="entry name" value="H2HPP ISOMERASE"/>
    <property type="match status" value="1"/>
</dbReference>
<feature type="domain" description="Cupin type-2" evidence="1">
    <location>
        <begin position="45"/>
        <end position="93"/>
    </location>
</feature>
<keyword evidence="3" id="KW-1185">Reference proteome</keyword>
<name>A0A238JZB4_9RHOB</name>
<dbReference type="InterPro" id="IPR011051">
    <property type="entry name" value="RmlC_Cupin_sf"/>
</dbReference>
<sequence length="111" mass="12366">MNFPDFMMSLPALDLPFDTETVEARVIRSDHGLAAFFIFYKDMDLPPHSHKGQWGTVLEGQIELTIGDATKTFRPGDSYNIPSGVVHSGRVPAGTKVIDVFEEPDRYPIKA</sequence>
<dbReference type="Pfam" id="PF07883">
    <property type="entry name" value="Cupin_2"/>
    <property type="match status" value="1"/>
</dbReference>
<evidence type="ECO:0000313" key="3">
    <source>
        <dbReference type="Proteomes" id="UP000202922"/>
    </source>
</evidence>
<gene>
    <name evidence="2" type="ORF">COL8621_01622</name>
</gene>
<dbReference type="EMBL" id="FXYE01000001">
    <property type="protein sequence ID" value="SMX35046.1"/>
    <property type="molecule type" value="Genomic_DNA"/>
</dbReference>
<dbReference type="Proteomes" id="UP000202922">
    <property type="component" value="Unassembled WGS sequence"/>
</dbReference>
<evidence type="ECO:0000259" key="1">
    <source>
        <dbReference type="Pfam" id="PF07883"/>
    </source>
</evidence>
<dbReference type="InterPro" id="IPR014710">
    <property type="entry name" value="RmlC-like_jellyroll"/>
</dbReference>
<dbReference type="SUPFAM" id="SSF51182">
    <property type="entry name" value="RmlC-like cupins"/>
    <property type="match status" value="1"/>
</dbReference>
<reference evidence="3" key="1">
    <citation type="submission" date="2017-05" db="EMBL/GenBank/DDBJ databases">
        <authorList>
            <person name="Rodrigo-Torres L."/>
            <person name="Arahal R. D."/>
            <person name="Lucena T."/>
        </authorList>
    </citation>
    <scope>NUCLEOTIDE SEQUENCE [LARGE SCALE GENOMIC DNA]</scope>
    <source>
        <strain evidence="3">CECT 8621</strain>
    </source>
</reference>